<evidence type="ECO:0000313" key="2">
    <source>
        <dbReference type="Proteomes" id="UP000677812"/>
    </source>
</evidence>
<proteinExistence type="predicted"/>
<protein>
    <submittedName>
        <fullName evidence="1">Uncharacterized protein</fullName>
    </submittedName>
</protein>
<sequence length="62" mass="6819">QIQNNMTVTSPKSPGLEAYWKFNEGEGNVFQDATGKGHTLTTSMTPKWIDGILSTDGSTDWK</sequence>
<evidence type="ECO:0000313" key="1">
    <source>
        <dbReference type="EMBL" id="MBR0560840.1"/>
    </source>
</evidence>
<name>A0ABS5EAA5_9PROT</name>
<feature type="non-terminal residue" evidence="1">
    <location>
        <position position="1"/>
    </location>
</feature>
<gene>
    <name evidence="1" type="ORF">KB213_12415</name>
</gene>
<dbReference type="Gene3D" id="2.60.120.200">
    <property type="match status" value="1"/>
</dbReference>
<accession>A0ABS5EAA5</accession>
<dbReference type="EMBL" id="JAGRQH010000184">
    <property type="protein sequence ID" value="MBR0560840.1"/>
    <property type="molecule type" value="Genomic_DNA"/>
</dbReference>
<dbReference type="Proteomes" id="UP000677812">
    <property type="component" value="Unassembled WGS sequence"/>
</dbReference>
<comment type="caution">
    <text evidence="1">The sequence shown here is derived from an EMBL/GenBank/DDBJ whole genome shotgun (WGS) entry which is preliminary data.</text>
</comment>
<keyword evidence="2" id="KW-1185">Reference proteome</keyword>
<organism evidence="1 2">
    <name type="scientific">Neokomagataea anthophila</name>
    <dbReference type="NCBI Taxonomy" id="2826925"/>
    <lineage>
        <taxon>Bacteria</taxon>
        <taxon>Pseudomonadati</taxon>
        <taxon>Pseudomonadota</taxon>
        <taxon>Alphaproteobacteria</taxon>
        <taxon>Acetobacterales</taxon>
        <taxon>Acetobacteraceae</taxon>
        <taxon>Neokomagataea</taxon>
    </lineage>
</organism>
<dbReference type="RefSeq" id="WP_211683571.1">
    <property type="nucleotide sequence ID" value="NZ_JAGRQH010000184.1"/>
</dbReference>
<reference evidence="1 2" key="1">
    <citation type="submission" date="2021-04" db="EMBL/GenBank/DDBJ databases">
        <title>The complete genome sequence of Neokomagataea sp. TBRC 2177.</title>
        <authorList>
            <person name="Charoenyingcharoen P."/>
            <person name="Yukphan P."/>
        </authorList>
    </citation>
    <scope>NUCLEOTIDE SEQUENCE [LARGE SCALE GENOMIC DNA]</scope>
    <source>
        <strain evidence="1 2">TBRC 2177</strain>
    </source>
</reference>